<reference evidence="2 3" key="1">
    <citation type="submission" date="2020-08" db="EMBL/GenBank/DDBJ databases">
        <title>Genomic Encyclopedia of Type Strains, Phase III (KMG-III): the genomes of soil and plant-associated and newly described type strains.</title>
        <authorList>
            <person name="Whitman W."/>
        </authorList>
    </citation>
    <scope>NUCLEOTIDE SEQUENCE [LARGE SCALE GENOMIC DNA]</scope>
    <source>
        <strain evidence="2 3">CECT 8799</strain>
    </source>
</reference>
<proteinExistence type="predicted"/>
<evidence type="ECO:0000256" key="1">
    <source>
        <dbReference type="SAM" id="MobiDB-lite"/>
    </source>
</evidence>
<feature type="region of interest" description="Disordered" evidence="1">
    <location>
        <begin position="19"/>
        <end position="43"/>
    </location>
</feature>
<keyword evidence="3" id="KW-1185">Reference proteome</keyword>
<sequence>MKIDGNNTSTKLLLEKLQASARKKKSKSGGHSHRSEANTKTDGVNHLVINNVLQLHEQGADLETLKRAFISTVLTNEFDQKLSPEQLLSMAESAIIAFTSDKNLNSKLDQLILDLTEVNSK</sequence>
<comment type="caution">
    <text evidence="2">The sequence shown here is derived from an EMBL/GenBank/DDBJ whole genome shotgun (WGS) entry which is preliminary data.</text>
</comment>
<dbReference type="RefSeq" id="WP_183458823.1">
    <property type="nucleotide sequence ID" value="NZ_JACHWZ010000007.1"/>
</dbReference>
<name>A0A7W4ZA37_9GAMM</name>
<evidence type="ECO:0000313" key="3">
    <source>
        <dbReference type="Proteomes" id="UP000535937"/>
    </source>
</evidence>
<dbReference type="EMBL" id="JACHWZ010000007">
    <property type="protein sequence ID" value="MBB3060929.1"/>
    <property type="molecule type" value="Genomic_DNA"/>
</dbReference>
<accession>A0A7W4ZA37</accession>
<feature type="compositionally biased region" description="Basic residues" evidence="1">
    <location>
        <begin position="21"/>
        <end position="32"/>
    </location>
</feature>
<protein>
    <submittedName>
        <fullName evidence="2">Uncharacterized protein</fullName>
    </submittedName>
</protein>
<organism evidence="2 3">
    <name type="scientific">Microbulbifer rhizosphaerae</name>
    <dbReference type="NCBI Taxonomy" id="1562603"/>
    <lineage>
        <taxon>Bacteria</taxon>
        <taxon>Pseudomonadati</taxon>
        <taxon>Pseudomonadota</taxon>
        <taxon>Gammaproteobacteria</taxon>
        <taxon>Cellvibrionales</taxon>
        <taxon>Microbulbiferaceae</taxon>
        <taxon>Microbulbifer</taxon>
    </lineage>
</organism>
<evidence type="ECO:0000313" key="2">
    <source>
        <dbReference type="EMBL" id="MBB3060929.1"/>
    </source>
</evidence>
<gene>
    <name evidence="2" type="ORF">FHS09_001759</name>
</gene>
<dbReference type="Proteomes" id="UP000535937">
    <property type="component" value="Unassembled WGS sequence"/>
</dbReference>
<dbReference type="AlphaFoldDB" id="A0A7W4ZA37"/>